<evidence type="ECO:0000256" key="1">
    <source>
        <dbReference type="SAM" id="Phobius"/>
    </source>
</evidence>
<keyword evidence="1" id="KW-1133">Transmembrane helix</keyword>
<keyword evidence="1" id="KW-0472">Membrane</keyword>
<feature type="signal peptide" evidence="2">
    <location>
        <begin position="1"/>
        <end position="19"/>
    </location>
</feature>
<proteinExistence type="predicted"/>
<evidence type="ECO:0000313" key="3">
    <source>
        <dbReference type="EMBL" id="JAS93154.1"/>
    </source>
</evidence>
<feature type="chain" id="PRO_5008585483" evidence="2">
    <location>
        <begin position="20"/>
        <end position="354"/>
    </location>
</feature>
<feature type="transmembrane region" description="Helical" evidence="1">
    <location>
        <begin position="220"/>
        <end position="247"/>
    </location>
</feature>
<reference evidence="3" key="1">
    <citation type="submission" date="2015-11" db="EMBL/GenBank/DDBJ databases">
        <title>De novo transcriptome assembly of four potential Pierce s Disease insect vectors from Arizona vineyards.</title>
        <authorList>
            <person name="Tassone E.E."/>
        </authorList>
    </citation>
    <scope>NUCLEOTIDE SEQUENCE</scope>
</reference>
<evidence type="ECO:0000256" key="2">
    <source>
        <dbReference type="SAM" id="SignalP"/>
    </source>
</evidence>
<dbReference type="AlphaFoldDB" id="A0A1B6J1U7"/>
<name>A0A1B6J1U7_9HEMI</name>
<accession>A0A1B6J1U7</accession>
<feature type="transmembrane region" description="Helical" evidence="1">
    <location>
        <begin position="189"/>
        <end position="214"/>
    </location>
</feature>
<keyword evidence="1" id="KW-0812">Transmembrane</keyword>
<organism evidence="3">
    <name type="scientific">Homalodisca liturata</name>
    <dbReference type="NCBI Taxonomy" id="320908"/>
    <lineage>
        <taxon>Eukaryota</taxon>
        <taxon>Metazoa</taxon>
        <taxon>Ecdysozoa</taxon>
        <taxon>Arthropoda</taxon>
        <taxon>Hexapoda</taxon>
        <taxon>Insecta</taxon>
        <taxon>Pterygota</taxon>
        <taxon>Neoptera</taxon>
        <taxon>Paraneoptera</taxon>
        <taxon>Hemiptera</taxon>
        <taxon>Auchenorrhyncha</taxon>
        <taxon>Membracoidea</taxon>
        <taxon>Cicadellidae</taxon>
        <taxon>Cicadellinae</taxon>
        <taxon>Proconiini</taxon>
        <taxon>Homalodisca</taxon>
    </lineage>
</organism>
<sequence>MNIISLLSILLTLINFALTEDVAHPNHRYFNTPLPIPQTPRAFQQSILNHLPQRITPQTHRRIQSVFPRNVSNQTSNLSVAKRSGDYHYMDYSQYDMEDHHWPHHAVHHVPAVRTIPYPRYPHYDGPSHRFDISSIGIIAILKLIIVKILSFGFFKIIVLFLMKIPIILFTLGFKFLIILKLIKLVKLLTIPIVIPIIVVVVAPIILLALLLLLPLLIPLILAPLIPLILIPILLPLLLSIPIPVLGPATTAGRRRRTAGSIQPRGVQEDVLYLVRRVLESEQCIERVACQFATNKQSKGFATFVAWYLEKAASIISAPRFSSYKDAYKNGTSPRATPQQCVRQYACNNPRNAL</sequence>
<dbReference type="EMBL" id="GECU01014552">
    <property type="protein sequence ID" value="JAS93154.1"/>
    <property type="molecule type" value="Transcribed_RNA"/>
</dbReference>
<feature type="transmembrane region" description="Helical" evidence="1">
    <location>
        <begin position="153"/>
        <end position="177"/>
    </location>
</feature>
<gene>
    <name evidence="3" type="ORF">g.963</name>
</gene>
<protein>
    <submittedName>
        <fullName evidence="3">Uncharacterized protein</fullName>
    </submittedName>
</protein>
<keyword evidence="2" id="KW-0732">Signal</keyword>